<feature type="coiled-coil region" evidence="3">
    <location>
        <begin position="76"/>
        <end position="103"/>
    </location>
</feature>
<feature type="domain" description="Chemotaxis methyl-accepting receptor HlyB-like 4HB MCP" evidence="5">
    <location>
        <begin position="1"/>
        <end position="177"/>
    </location>
</feature>
<evidence type="ECO:0000259" key="5">
    <source>
        <dbReference type="Pfam" id="PF12729"/>
    </source>
</evidence>
<organism evidence="6 7">
    <name type="scientific">Keguizhuia sedimenti</name>
    <dbReference type="NCBI Taxonomy" id="3064264"/>
    <lineage>
        <taxon>Bacteria</taxon>
        <taxon>Pseudomonadati</taxon>
        <taxon>Pseudomonadota</taxon>
        <taxon>Betaproteobacteria</taxon>
        <taxon>Burkholderiales</taxon>
        <taxon>Oxalobacteraceae</taxon>
        <taxon>Keguizhuia</taxon>
    </lineage>
</organism>
<protein>
    <submittedName>
        <fullName evidence="6">MCP four helix bundle domain-containing protein</fullName>
    </submittedName>
</protein>
<dbReference type="InterPro" id="IPR051310">
    <property type="entry name" value="MCP_chemotaxis"/>
</dbReference>
<keyword evidence="4" id="KW-1133">Transmembrane helix</keyword>
<keyword evidence="4" id="KW-0812">Transmembrane</keyword>
<dbReference type="Gene3D" id="6.10.340.10">
    <property type="match status" value="1"/>
</dbReference>
<keyword evidence="3" id="KW-0175">Coiled coil</keyword>
<sequence length="289" mass="31678">MTIKKQLTGGFSILVAMLVIAVLFASWRMEGVSNVVTTMVNDVMAKERLFSEWAANTYNNGARTITVAESTDVAKQAEIQAKIKETSARISEIQKQLDQFEKNDTEKAMFDEVANNRKIYIAARDEVFNEKKTSEENARKLVQAKLEPALDNYVASIKKLNAYQTTLIDQMADNTKKQNSESKTALIILGAVSVLFGIVIAGFIMRNIKRQLGGEPAYAVQIASKIAEGDLTLSIDTDPNDHSSLLSAMKKMQTGLVKLVSEVRTGTDTIATASSEIATGNLDLSSRTE</sequence>
<gene>
    <name evidence="6" type="ORF">Q8A64_18885</name>
</gene>
<reference evidence="6 7" key="1">
    <citation type="submission" date="2023-08" db="EMBL/GenBank/DDBJ databases">
        <title>Oxalobacteraceae gen .nov., isolated from river sludge outside the plant.</title>
        <authorList>
            <person name="Zhao S.Y."/>
        </authorList>
    </citation>
    <scope>NUCLEOTIDE SEQUENCE [LARGE SCALE GENOMIC DNA]</scope>
    <source>
        <strain evidence="6 7">R-40</strain>
    </source>
</reference>
<evidence type="ECO:0000256" key="4">
    <source>
        <dbReference type="SAM" id="Phobius"/>
    </source>
</evidence>
<evidence type="ECO:0000256" key="2">
    <source>
        <dbReference type="ARBA" id="ARBA00029447"/>
    </source>
</evidence>
<dbReference type="InterPro" id="IPR047347">
    <property type="entry name" value="YvaQ-like_sensor"/>
</dbReference>
<comment type="similarity">
    <text evidence="2">Belongs to the methyl-accepting chemotaxis (MCP) protein family.</text>
</comment>
<dbReference type="InterPro" id="IPR024478">
    <property type="entry name" value="HlyB_4HB_MCP"/>
</dbReference>
<keyword evidence="7" id="KW-1185">Reference proteome</keyword>
<accession>A0ABU1BTY1</accession>
<evidence type="ECO:0000313" key="6">
    <source>
        <dbReference type="EMBL" id="MDQ9172472.1"/>
    </source>
</evidence>
<feature type="transmembrane region" description="Helical" evidence="4">
    <location>
        <begin position="7"/>
        <end position="27"/>
    </location>
</feature>
<dbReference type="PANTHER" id="PTHR43531:SF11">
    <property type="entry name" value="METHYL-ACCEPTING CHEMOTAXIS PROTEIN 3"/>
    <property type="match status" value="1"/>
</dbReference>
<evidence type="ECO:0000313" key="7">
    <source>
        <dbReference type="Proteomes" id="UP001225596"/>
    </source>
</evidence>
<keyword evidence="1" id="KW-0145">Chemotaxis</keyword>
<keyword evidence="4" id="KW-0472">Membrane</keyword>
<dbReference type="RefSeq" id="WP_338438540.1">
    <property type="nucleotide sequence ID" value="NZ_JAUYVH010000029.1"/>
</dbReference>
<proteinExistence type="inferred from homology"/>
<dbReference type="CDD" id="cd19411">
    <property type="entry name" value="MCP2201-like_sensor"/>
    <property type="match status" value="1"/>
</dbReference>
<dbReference type="Proteomes" id="UP001225596">
    <property type="component" value="Unassembled WGS sequence"/>
</dbReference>
<comment type="caution">
    <text evidence="6">The sequence shown here is derived from an EMBL/GenBank/DDBJ whole genome shotgun (WGS) entry which is preliminary data.</text>
</comment>
<dbReference type="PANTHER" id="PTHR43531">
    <property type="entry name" value="PROTEIN ICFG"/>
    <property type="match status" value="1"/>
</dbReference>
<evidence type="ECO:0000256" key="1">
    <source>
        <dbReference type="ARBA" id="ARBA00022500"/>
    </source>
</evidence>
<dbReference type="EMBL" id="JAUYVH010000029">
    <property type="protein sequence ID" value="MDQ9172472.1"/>
    <property type="molecule type" value="Genomic_DNA"/>
</dbReference>
<name>A0ABU1BTY1_9BURK</name>
<evidence type="ECO:0000256" key="3">
    <source>
        <dbReference type="SAM" id="Coils"/>
    </source>
</evidence>
<dbReference type="Pfam" id="PF12729">
    <property type="entry name" value="4HB_MCP_1"/>
    <property type="match status" value="1"/>
</dbReference>
<feature type="transmembrane region" description="Helical" evidence="4">
    <location>
        <begin position="185"/>
        <end position="205"/>
    </location>
</feature>
<feature type="non-terminal residue" evidence="6">
    <location>
        <position position="289"/>
    </location>
</feature>